<evidence type="ECO:0000313" key="7">
    <source>
        <dbReference type="Proteomes" id="UP001595969"/>
    </source>
</evidence>
<dbReference type="EMBL" id="JBHSGS010000026">
    <property type="protein sequence ID" value="MFC4718978.1"/>
    <property type="molecule type" value="Genomic_DNA"/>
</dbReference>
<feature type="domain" description="Aldehyde dehydrogenase" evidence="5">
    <location>
        <begin position="13"/>
        <end position="466"/>
    </location>
</feature>
<sequence>MEIVAQLFYDGRWHTGESNTFSPILNPATEEVVAKVIQATANEVDQAVIAAKKAFPKWQALKPRERQAYFLRLKEALIKYQEELAQTIQLELGSAFEFTRSVQVGGPIRELTSLLEEFTSYNFEETRENATIVKEGFGVVACITPWNYPLSQIQRKVAPALLAGNTVVVKPATNTPLTAILYAKIIEEVGFPPGVFNLITGSGSEIGAYLANHPEVAVISFTGSTKVGKSLYALASTNVKKLILELGGKSALIYLKGGDLAKAVELAAKTVIDNQGQTCSALSRLLIPKTELVKTKELLIDYYQQLEIGDPQIVENRVGPLVSKTQEATVLNYIAQGEKEGAQRFIGGHKLPRKGYFIEPTVFLDVTNQMTIAQEEIFGPVLAVLTYETVEEAIALANDSIYGLSGAVVGPKEEAMQVARQLRTGNVSINGAPRSFKAPFGGYKQSGLGREIGLYGLEDYLEIKAIFR</sequence>
<comment type="caution">
    <text evidence="6">The sequence shown here is derived from an EMBL/GenBank/DDBJ whole genome shotgun (WGS) entry which is preliminary data.</text>
</comment>
<dbReference type="CDD" id="cd07138">
    <property type="entry name" value="ALDH_CddD_SSP0762"/>
    <property type="match status" value="1"/>
</dbReference>
<evidence type="ECO:0000256" key="3">
    <source>
        <dbReference type="PROSITE-ProRule" id="PRU10007"/>
    </source>
</evidence>
<dbReference type="Gene3D" id="3.40.309.10">
    <property type="entry name" value="Aldehyde Dehydrogenase, Chain A, domain 2"/>
    <property type="match status" value="1"/>
</dbReference>
<accession>A0ABV9MWK8</accession>
<protein>
    <submittedName>
        <fullName evidence="6">Aldehyde dehydrogenase family protein</fullName>
    </submittedName>
</protein>
<gene>
    <name evidence="6" type="ORF">ACFO5I_04455</name>
</gene>
<dbReference type="InterPro" id="IPR016163">
    <property type="entry name" value="Ald_DH_C"/>
</dbReference>
<evidence type="ECO:0000256" key="4">
    <source>
        <dbReference type="RuleBase" id="RU003345"/>
    </source>
</evidence>
<dbReference type="Gene3D" id="3.40.605.10">
    <property type="entry name" value="Aldehyde Dehydrogenase, Chain A, domain 1"/>
    <property type="match status" value="1"/>
</dbReference>
<evidence type="ECO:0000256" key="1">
    <source>
        <dbReference type="ARBA" id="ARBA00009986"/>
    </source>
</evidence>
<dbReference type="PANTHER" id="PTHR42804:SF1">
    <property type="entry name" value="ALDEHYDE DEHYDROGENASE-RELATED"/>
    <property type="match status" value="1"/>
</dbReference>
<feature type="active site" evidence="3">
    <location>
        <position position="245"/>
    </location>
</feature>
<organism evidence="6 7">
    <name type="scientific">Enterococcus lemanii</name>
    <dbReference type="NCBI Taxonomy" id="1159752"/>
    <lineage>
        <taxon>Bacteria</taxon>
        <taxon>Bacillati</taxon>
        <taxon>Bacillota</taxon>
        <taxon>Bacilli</taxon>
        <taxon>Lactobacillales</taxon>
        <taxon>Enterococcaceae</taxon>
        <taxon>Enterococcus</taxon>
    </lineage>
</organism>
<keyword evidence="7" id="KW-1185">Reference proteome</keyword>
<dbReference type="InterPro" id="IPR016162">
    <property type="entry name" value="Ald_DH_N"/>
</dbReference>
<dbReference type="Pfam" id="PF00171">
    <property type="entry name" value="Aldedh"/>
    <property type="match status" value="1"/>
</dbReference>
<dbReference type="InterPro" id="IPR016161">
    <property type="entry name" value="Ald_DH/histidinol_DH"/>
</dbReference>
<evidence type="ECO:0000313" key="6">
    <source>
        <dbReference type="EMBL" id="MFC4718978.1"/>
    </source>
</evidence>
<dbReference type="Proteomes" id="UP001595969">
    <property type="component" value="Unassembled WGS sequence"/>
</dbReference>
<dbReference type="InterPro" id="IPR029510">
    <property type="entry name" value="Ald_DH_CS_GLU"/>
</dbReference>
<name>A0ABV9MWK8_9ENTE</name>
<dbReference type="SUPFAM" id="SSF53720">
    <property type="entry name" value="ALDH-like"/>
    <property type="match status" value="1"/>
</dbReference>
<dbReference type="PROSITE" id="PS00687">
    <property type="entry name" value="ALDEHYDE_DEHYDR_GLU"/>
    <property type="match status" value="1"/>
</dbReference>
<evidence type="ECO:0000256" key="2">
    <source>
        <dbReference type="ARBA" id="ARBA00023002"/>
    </source>
</evidence>
<dbReference type="RefSeq" id="WP_204653433.1">
    <property type="nucleotide sequence ID" value="NZ_JAFBFD010000009.1"/>
</dbReference>
<comment type="similarity">
    <text evidence="1 4">Belongs to the aldehyde dehydrogenase family.</text>
</comment>
<evidence type="ECO:0000259" key="5">
    <source>
        <dbReference type="Pfam" id="PF00171"/>
    </source>
</evidence>
<proteinExistence type="inferred from homology"/>
<reference evidence="7" key="1">
    <citation type="journal article" date="2019" name="Int. J. Syst. Evol. Microbiol.">
        <title>The Global Catalogue of Microorganisms (GCM) 10K type strain sequencing project: providing services to taxonomists for standard genome sequencing and annotation.</title>
        <authorList>
            <consortium name="The Broad Institute Genomics Platform"/>
            <consortium name="The Broad Institute Genome Sequencing Center for Infectious Disease"/>
            <person name="Wu L."/>
            <person name="Ma J."/>
        </authorList>
    </citation>
    <scope>NUCLEOTIDE SEQUENCE [LARGE SCALE GENOMIC DNA]</scope>
    <source>
        <strain evidence="7">CGMCC 1.19032</strain>
    </source>
</reference>
<dbReference type="PANTHER" id="PTHR42804">
    <property type="entry name" value="ALDEHYDE DEHYDROGENASE"/>
    <property type="match status" value="1"/>
</dbReference>
<dbReference type="InterPro" id="IPR015590">
    <property type="entry name" value="Aldehyde_DH_dom"/>
</dbReference>
<keyword evidence="2 4" id="KW-0560">Oxidoreductase</keyword>